<protein>
    <recommendedName>
        <fullName evidence="6">NAD(P)-binding protein</fullName>
    </recommendedName>
</protein>
<dbReference type="SUPFAM" id="SSF51735">
    <property type="entry name" value="NAD(P)-binding Rossmann-fold domains"/>
    <property type="match status" value="1"/>
</dbReference>
<proteinExistence type="inferred from homology"/>
<dbReference type="Gene3D" id="3.40.50.720">
    <property type="entry name" value="NAD(P)-binding Rossmann-like Domain"/>
    <property type="match status" value="1"/>
</dbReference>
<gene>
    <name evidence="4" type="ORF">BS47DRAFT_1343876</name>
</gene>
<dbReference type="EMBL" id="MU128969">
    <property type="protein sequence ID" value="KAF9513653.1"/>
    <property type="molecule type" value="Genomic_DNA"/>
</dbReference>
<dbReference type="InterPro" id="IPR002347">
    <property type="entry name" value="SDR_fam"/>
</dbReference>
<dbReference type="PROSITE" id="PS00061">
    <property type="entry name" value="ADH_SHORT"/>
    <property type="match status" value="1"/>
</dbReference>
<evidence type="ECO:0000256" key="1">
    <source>
        <dbReference type="ARBA" id="ARBA00006484"/>
    </source>
</evidence>
<evidence type="ECO:0008006" key="6">
    <source>
        <dbReference type="Google" id="ProtNLM"/>
    </source>
</evidence>
<keyword evidence="2" id="KW-0521">NADP</keyword>
<evidence type="ECO:0000256" key="3">
    <source>
        <dbReference type="ARBA" id="ARBA00023002"/>
    </source>
</evidence>
<name>A0A9P6DWH2_9AGAM</name>
<dbReference type="Proteomes" id="UP000886523">
    <property type="component" value="Unassembled WGS sequence"/>
</dbReference>
<comment type="caution">
    <text evidence="4">The sequence shown here is derived from an EMBL/GenBank/DDBJ whole genome shotgun (WGS) entry which is preliminary data.</text>
</comment>
<dbReference type="PANTHER" id="PTHR43669:SF3">
    <property type="entry name" value="ALCOHOL DEHYDROGENASE, PUTATIVE (AFU_ORTHOLOGUE AFUA_3G03445)-RELATED"/>
    <property type="match status" value="1"/>
</dbReference>
<evidence type="ECO:0000313" key="5">
    <source>
        <dbReference type="Proteomes" id="UP000886523"/>
    </source>
</evidence>
<dbReference type="CDD" id="cd05233">
    <property type="entry name" value="SDR_c"/>
    <property type="match status" value="1"/>
</dbReference>
<accession>A0A9P6DWH2</accession>
<dbReference type="GO" id="GO:0016491">
    <property type="term" value="F:oxidoreductase activity"/>
    <property type="evidence" value="ECO:0007669"/>
    <property type="project" value="UniProtKB-KW"/>
</dbReference>
<dbReference type="Pfam" id="PF13561">
    <property type="entry name" value="adh_short_C2"/>
    <property type="match status" value="1"/>
</dbReference>
<dbReference type="InterPro" id="IPR020904">
    <property type="entry name" value="Sc_DH/Rdtase_CS"/>
</dbReference>
<dbReference type="PRINTS" id="PR00081">
    <property type="entry name" value="GDHRDH"/>
</dbReference>
<evidence type="ECO:0000313" key="4">
    <source>
        <dbReference type="EMBL" id="KAF9513653.1"/>
    </source>
</evidence>
<dbReference type="AlphaFoldDB" id="A0A9P6DWH2"/>
<dbReference type="PANTHER" id="PTHR43669">
    <property type="entry name" value="5-KETO-D-GLUCONATE 5-REDUCTASE"/>
    <property type="match status" value="1"/>
</dbReference>
<keyword evidence="5" id="KW-1185">Reference proteome</keyword>
<reference evidence="4" key="1">
    <citation type="journal article" date="2020" name="Nat. Commun.">
        <title>Large-scale genome sequencing of mycorrhizal fungi provides insights into the early evolution of symbiotic traits.</title>
        <authorList>
            <person name="Miyauchi S."/>
            <person name="Kiss E."/>
            <person name="Kuo A."/>
            <person name="Drula E."/>
            <person name="Kohler A."/>
            <person name="Sanchez-Garcia M."/>
            <person name="Morin E."/>
            <person name="Andreopoulos B."/>
            <person name="Barry K.W."/>
            <person name="Bonito G."/>
            <person name="Buee M."/>
            <person name="Carver A."/>
            <person name="Chen C."/>
            <person name="Cichocki N."/>
            <person name="Clum A."/>
            <person name="Culley D."/>
            <person name="Crous P.W."/>
            <person name="Fauchery L."/>
            <person name="Girlanda M."/>
            <person name="Hayes R.D."/>
            <person name="Keri Z."/>
            <person name="LaButti K."/>
            <person name="Lipzen A."/>
            <person name="Lombard V."/>
            <person name="Magnuson J."/>
            <person name="Maillard F."/>
            <person name="Murat C."/>
            <person name="Nolan M."/>
            <person name="Ohm R.A."/>
            <person name="Pangilinan J."/>
            <person name="Pereira M.F."/>
            <person name="Perotto S."/>
            <person name="Peter M."/>
            <person name="Pfister S."/>
            <person name="Riley R."/>
            <person name="Sitrit Y."/>
            <person name="Stielow J.B."/>
            <person name="Szollosi G."/>
            <person name="Zifcakova L."/>
            <person name="Stursova M."/>
            <person name="Spatafora J.W."/>
            <person name="Tedersoo L."/>
            <person name="Vaario L.M."/>
            <person name="Yamada A."/>
            <person name="Yan M."/>
            <person name="Wang P."/>
            <person name="Xu J."/>
            <person name="Bruns T."/>
            <person name="Baldrian P."/>
            <person name="Vilgalys R."/>
            <person name="Dunand C."/>
            <person name="Henrissat B."/>
            <person name="Grigoriev I.V."/>
            <person name="Hibbett D."/>
            <person name="Nagy L.G."/>
            <person name="Martin F.M."/>
        </authorList>
    </citation>
    <scope>NUCLEOTIDE SEQUENCE</scope>
    <source>
        <strain evidence="4">UP504</strain>
    </source>
</reference>
<evidence type="ECO:0000256" key="2">
    <source>
        <dbReference type="ARBA" id="ARBA00022857"/>
    </source>
</evidence>
<dbReference type="InterPro" id="IPR036291">
    <property type="entry name" value="NAD(P)-bd_dom_sf"/>
</dbReference>
<keyword evidence="3" id="KW-0560">Oxidoreductase</keyword>
<dbReference type="OrthoDB" id="10253736at2759"/>
<sequence>MEYTQAEFGHIDYVFANAAAPGFNQPRFDKLEEPDTSETVNTLNSVLFTIHAAAPFLAKSPANDRAIFITGSDAAFQAFDVNPNYGIAKAAMNAVTFSYADPLLQCGIRINMVSPAWVLTGLTAPWRDIGGLVESDFIPMKVVTDAFLRLIKDTSKSGIITRIPQPRAIPFDIQAETLITGKWSYWAPLFGMAPSPS</sequence>
<comment type="similarity">
    <text evidence="1">Belongs to the short-chain dehydrogenases/reductases (SDR) family.</text>
</comment>
<organism evidence="4 5">
    <name type="scientific">Hydnum rufescens UP504</name>
    <dbReference type="NCBI Taxonomy" id="1448309"/>
    <lineage>
        <taxon>Eukaryota</taxon>
        <taxon>Fungi</taxon>
        <taxon>Dikarya</taxon>
        <taxon>Basidiomycota</taxon>
        <taxon>Agaricomycotina</taxon>
        <taxon>Agaricomycetes</taxon>
        <taxon>Cantharellales</taxon>
        <taxon>Hydnaceae</taxon>
        <taxon>Hydnum</taxon>
    </lineage>
</organism>